<proteinExistence type="inferred from homology"/>
<dbReference type="InterPro" id="IPR006114">
    <property type="entry name" value="6PGDH_C"/>
</dbReference>
<dbReference type="Gene3D" id="1.10.1040.10">
    <property type="entry name" value="N-(1-d-carboxylethyl)-l-norvaline Dehydrogenase, domain 2"/>
    <property type="match status" value="1"/>
</dbReference>
<evidence type="ECO:0000256" key="3">
    <source>
        <dbReference type="ARBA" id="ARBA00023064"/>
    </source>
</evidence>
<dbReference type="STRING" id="1797724.A3A48_03830"/>
<dbReference type="GO" id="GO:0019521">
    <property type="term" value="P:D-gluconate metabolic process"/>
    <property type="evidence" value="ECO:0007669"/>
    <property type="project" value="UniProtKB-KW"/>
</dbReference>
<keyword evidence="3" id="KW-0311">Gluconate utilization</keyword>
<evidence type="ECO:0000256" key="1">
    <source>
        <dbReference type="ARBA" id="ARBA00008419"/>
    </source>
</evidence>
<dbReference type="GO" id="GO:0006098">
    <property type="term" value="P:pentose-phosphate shunt"/>
    <property type="evidence" value="ECO:0007669"/>
    <property type="project" value="InterPro"/>
</dbReference>
<dbReference type="EMBL" id="MFBN01000005">
    <property type="protein sequence ID" value="OGD95935.1"/>
    <property type="molecule type" value="Genomic_DNA"/>
</dbReference>
<name>A0A1F5GVU4_9BACT</name>
<dbReference type="InterPro" id="IPR013328">
    <property type="entry name" value="6PGD_dom2"/>
</dbReference>
<dbReference type="SUPFAM" id="SSF48179">
    <property type="entry name" value="6-phosphogluconate dehydrogenase C-terminal domain-like"/>
    <property type="match status" value="1"/>
</dbReference>
<protein>
    <recommendedName>
        <fullName evidence="4">6-phosphogluconate dehydrogenase C-terminal domain-containing protein</fullName>
    </recommendedName>
</protein>
<dbReference type="PANTHER" id="PTHR11811">
    <property type="entry name" value="6-PHOSPHOGLUCONATE DEHYDROGENASE"/>
    <property type="match status" value="1"/>
</dbReference>
<dbReference type="Proteomes" id="UP000178336">
    <property type="component" value="Unassembled WGS sequence"/>
</dbReference>
<dbReference type="AlphaFoldDB" id="A0A1F5GVU4"/>
<evidence type="ECO:0000256" key="2">
    <source>
        <dbReference type="ARBA" id="ARBA00023002"/>
    </source>
</evidence>
<organism evidence="5 6">
    <name type="scientific">Candidatus Curtissbacteria bacterium RIFCSPLOWO2_01_FULL_37_9</name>
    <dbReference type="NCBI Taxonomy" id="1797724"/>
    <lineage>
        <taxon>Bacteria</taxon>
        <taxon>Candidatus Curtissiibacteriota</taxon>
    </lineage>
</organism>
<evidence type="ECO:0000313" key="6">
    <source>
        <dbReference type="Proteomes" id="UP000178336"/>
    </source>
</evidence>
<reference evidence="5 6" key="1">
    <citation type="journal article" date="2016" name="Nat. Commun.">
        <title>Thousands of microbial genomes shed light on interconnected biogeochemical processes in an aquifer system.</title>
        <authorList>
            <person name="Anantharaman K."/>
            <person name="Brown C.T."/>
            <person name="Hug L.A."/>
            <person name="Sharon I."/>
            <person name="Castelle C.J."/>
            <person name="Probst A.J."/>
            <person name="Thomas B.C."/>
            <person name="Singh A."/>
            <person name="Wilkins M.J."/>
            <person name="Karaoz U."/>
            <person name="Brodie E.L."/>
            <person name="Williams K.H."/>
            <person name="Hubbard S.S."/>
            <person name="Banfield J.F."/>
        </authorList>
    </citation>
    <scope>NUCLEOTIDE SEQUENCE [LARGE SCALE GENOMIC DNA]</scope>
</reference>
<keyword evidence="2" id="KW-0560">Oxidoreductase</keyword>
<comment type="similarity">
    <text evidence="1">Belongs to the 6-phosphogluconate dehydrogenase family.</text>
</comment>
<comment type="caution">
    <text evidence="5">The sequence shown here is derived from an EMBL/GenBank/DDBJ whole genome shotgun (WGS) entry which is preliminary data.</text>
</comment>
<dbReference type="GO" id="GO:0004616">
    <property type="term" value="F:phosphogluconate dehydrogenase (decarboxylating) activity"/>
    <property type="evidence" value="ECO:0007669"/>
    <property type="project" value="InterPro"/>
</dbReference>
<dbReference type="Pfam" id="PF00393">
    <property type="entry name" value="6PGD"/>
    <property type="match status" value="1"/>
</dbReference>
<evidence type="ECO:0000313" key="5">
    <source>
        <dbReference type="EMBL" id="OGD95935.1"/>
    </source>
</evidence>
<gene>
    <name evidence="5" type="ORF">A3A48_03830</name>
</gene>
<dbReference type="InterPro" id="IPR008927">
    <property type="entry name" value="6-PGluconate_DH-like_C_sf"/>
</dbReference>
<dbReference type="InterPro" id="IPR006183">
    <property type="entry name" value="Pgluconate_DH"/>
</dbReference>
<accession>A0A1F5GVU4</accession>
<feature type="domain" description="6-phosphogluconate dehydrogenase C-terminal" evidence="4">
    <location>
        <begin position="1"/>
        <end position="105"/>
    </location>
</feature>
<sequence length="132" mass="14708">MVHNGIEYGVMQSIGEGFGVLEKSPYNLDLVKVAKLYQQGTLNSGFMMQRTIEALEKDPKLSQIEGFIEASGEGQWTVEEAKKQNVPVEIIEASLNFRARSRTDKKVSSSFTARLVAALRNVFGGHPVRHIR</sequence>
<evidence type="ECO:0000259" key="4">
    <source>
        <dbReference type="Pfam" id="PF00393"/>
    </source>
</evidence>